<keyword evidence="2" id="KW-0812">Transmembrane</keyword>
<evidence type="ECO:0000256" key="2">
    <source>
        <dbReference type="SAM" id="Phobius"/>
    </source>
</evidence>
<dbReference type="RefSeq" id="WP_121368475.1">
    <property type="nucleotide sequence ID" value="NZ_RBKS01000001.1"/>
</dbReference>
<evidence type="ECO:0000256" key="1">
    <source>
        <dbReference type="SAM" id="MobiDB-lite"/>
    </source>
</evidence>
<dbReference type="Proteomes" id="UP000280008">
    <property type="component" value="Unassembled WGS sequence"/>
</dbReference>
<reference evidence="3 4" key="1">
    <citation type="submission" date="2018-10" db="EMBL/GenBank/DDBJ databases">
        <title>Sequencing the genomes of 1000 actinobacteria strains.</title>
        <authorList>
            <person name="Klenk H.-P."/>
        </authorList>
    </citation>
    <scope>NUCLEOTIDE SEQUENCE [LARGE SCALE GENOMIC DNA]</scope>
    <source>
        <strain evidence="3 4">DSM 17894</strain>
    </source>
</reference>
<keyword evidence="4" id="KW-1185">Reference proteome</keyword>
<keyword evidence="2" id="KW-1133">Transmembrane helix</keyword>
<dbReference type="OrthoDB" id="4981704at2"/>
<feature type="transmembrane region" description="Helical" evidence="2">
    <location>
        <begin position="112"/>
        <end position="132"/>
    </location>
</feature>
<feature type="transmembrane region" description="Helical" evidence="2">
    <location>
        <begin position="141"/>
        <end position="158"/>
    </location>
</feature>
<protein>
    <recommendedName>
        <fullName evidence="5">DNA polymerase III subunit gamma/tau</fullName>
    </recommendedName>
</protein>
<feature type="compositionally biased region" description="Basic and acidic residues" evidence="1">
    <location>
        <begin position="1"/>
        <end position="10"/>
    </location>
</feature>
<sequence>MTADAGRDDAATSTADEGDDDEALSWGDSSDRSYVEGPVVAVPDELRDDADDADEADDDGDELPEGVISSAALVGHGVVAAILLLYAVAWLKSIGSVAPAFDSVLADWMWRIGTWFAVAAPVLWFFGTLWLVPTRAMRQRAMWFVAGIVLLIPWPFVIGKLG</sequence>
<dbReference type="EMBL" id="RBKS01000001">
    <property type="protein sequence ID" value="RKR73629.1"/>
    <property type="molecule type" value="Genomic_DNA"/>
</dbReference>
<organism evidence="3 4">
    <name type="scientific">Frondihabitans australicus</name>
    <dbReference type="NCBI Taxonomy" id="386892"/>
    <lineage>
        <taxon>Bacteria</taxon>
        <taxon>Bacillati</taxon>
        <taxon>Actinomycetota</taxon>
        <taxon>Actinomycetes</taxon>
        <taxon>Micrococcales</taxon>
        <taxon>Microbacteriaceae</taxon>
        <taxon>Frondihabitans</taxon>
    </lineage>
</organism>
<dbReference type="AlphaFoldDB" id="A0A495ICI2"/>
<feature type="region of interest" description="Disordered" evidence="1">
    <location>
        <begin position="1"/>
        <end position="64"/>
    </location>
</feature>
<feature type="compositionally biased region" description="Acidic residues" evidence="1">
    <location>
        <begin position="46"/>
        <end position="64"/>
    </location>
</feature>
<name>A0A495ICI2_9MICO</name>
<evidence type="ECO:0000313" key="4">
    <source>
        <dbReference type="Proteomes" id="UP000280008"/>
    </source>
</evidence>
<keyword evidence="2" id="KW-0472">Membrane</keyword>
<accession>A0A495ICI2</accession>
<comment type="caution">
    <text evidence="3">The sequence shown here is derived from an EMBL/GenBank/DDBJ whole genome shotgun (WGS) entry which is preliminary data.</text>
</comment>
<proteinExistence type="predicted"/>
<feature type="transmembrane region" description="Helical" evidence="2">
    <location>
        <begin position="71"/>
        <end position="92"/>
    </location>
</feature>
<evidence type="ECO:0008006" key="5">
    <source>
        <dbReference type="Google" id="ProtNLM"/>
    </source>
</evidence>
<evidence type="ECO:0000313" key="3">
    <source>
        <dbReference type="EMBL" id="RKR73629.1"/>
    </source>
</evidence>
<gene>
    <name evidence="3" type="ORF">C8E83_0722</name>
</gene>